<evidence type="ECO:0000313" key="2">
    <source>
        <dbReference type="EnsemblPlants" id="KEH27621"/>
    </source>
</evidence>
<evidence type="ECO:0000313" key="3">
    <source>
        <dbReference type="Proteomes" id="UP000002051"/>
    </source>
</evidence>
<dbReference type="HOGENOM" id="CLU_2945200_0_0_1"/>
<dbReference type="Proteomes" id="UP000002051">
    <property type="component" value="Chromosome 5"/>
</dbReference>
<evidence type="ECO:0000313" key="1">
    <source>
        <dbReference type="EMBL" id="KEH27621.1"/>
    </source>
</evidence>
<sequence>MKYGGSGKKDIDIDDVVNAEQKLHHHGGLVQSDNWKRITTPNLILFKTLYFDELVTTNLF</sequence>
<dbReference type="EnsemblPlants" id="KEH27621">
    <property type="protein sequence ID" value="KEH27621"/>
    <property type="gene ID" value="MTR_5g024095"/>
</dbReference>
<keyword evidence="3" id="KW-1185">Reference proteome</keyword>
<name>A0A072UDT8_MEDTR</name>
<proteinExistence type="predicted"/>
<accession>A0A072UDT8</accession>
<dbReference type="EMBL" id="CM001221">
    <property type="protein sequence ID" value="KEH27621.1"/>
    <property type="molecule type" value="Genomic_DNA"/>
</dbReference>
<gene>
    <name evidence="1" type="ordered locus">MTR_5g024095</name>
</gene>
<reference evidence="1 3" key="2">
    <citation type="journal article" date="2014" name="BMC Genomics">
        <title>An improved genome release (version Mt4.0) for the model legume Medicago truncatula.</title>
        <authorList>
            <person name="Tang H."/>
            <person name="Krishnakumar V."/>
            <person name="Bidwell S."/>
            <person name="Rosen B."/>
            <person name="Chan A."/>
            <person name="Zhou S."/>
            <person name="Gentzbittel L."/>
            <person name="Childs K.L."/>
            <person name="Yandell M."/>
            <person name="Gundlach H."/>
            <person name="Mayer K.F."/>
            <person name="Schwartz D.C."/>
            <person name="Town C.D."/>
        </authorList>
    </citation>
    <scope>GENOME REANNOTATION</scope>
    <source>
        <strain evidence="1">A17</strain>
        <strain evidence="2 3">cv. Jemalong A17</strain>
    </source>
</reference>
<dbReference type="AlphaFoldDB" id="A0A072UDT8"/>
<reference evidence="1 3" key="1">
    <citation type="journal article" date="2011" name="Nature">
        <title>The Medicago genome provides insight into the evolution of rhizobial symbioses.</title>
        <authorList>
            <person name="Young N.D."/>
            <person name="Debelle F."/>
            <person name="Oldroyd G.E."/>
            <person name="Geurts R."/>
            <person name="Cannon S.B."/>
            <person name="Udvardi M.K."/>
            <person name="Benedito V.A."/>
            <person name="Mayer K.F."/>
            <person name="Gouzy J."/>
            <person name="Schoof H."/>
            <person name="Van de Peer Y."/>
            <person name="Proost S."/>
            <person name="Cook D.R."/>
            <person name="Meyers B.C."/>
            <person name="Spannagl M."/>
            <person name="Cheung F."/>
            <person name="De Mita S."/>
            <person name="Krishnakumar V."/>
            <person name="Gundlach H."/>
            <person name="Zhou S."/>
            <person name="Mudge J."/>
            <person name="Bharti A.K."/>
            <person name="Murray J.D."/>
            <person name="Naoumkina M.A."/>
            <person name="Rosen B."/>
            <person name="Silverstein K.A."/>
            <person name="Tang H."/>
            <person name="Rombauts S."/>
            <person name="Zhao P.X."/>
            <person name="Zhou P."/>
            <person name="Barbe V."/>
            <person name="Bardou P."/>
            <person name="Bechner M."/>
            <person name="Bellec A."/>
            <person name="Berger A."/>
            <person name="Berges H."/>
            <person name="Bidwell S."/>
            <person name="Bisseling T."/>
            <person name="Choisne N."/>
            <person name="Couloux A."/>
            <person name="Denny R."/>
            <person name="Deshpande S."/>
            <person name="Dai X."/>
            <person name="Doyle J.J."/>
            <person name="Dudez A.M."/>
            <person name="Farmer A.D."/>
            <person name="Fouteau S."/>
            <person name="Franken C."/>
            <person name="Gibelin C."/>
            <person name="Gish J."/>
            <person name="Goldstein S."/>
            <person name="Gonzalez A.J."/>
            <person name="Green P.J."/>
            <person name="Hallab A."/>
            <person name="Hartog M."/>
            <person name="Hua A."/>
            <person name="Humphray S.J."/>
            <person name="Jeong D.H."/>
            <person name="Jing Y."/>
            <person name="Jocker A."/>
            <person name="Kenton S.M."/>
            <person name="Kim D.J."/>
            <person name="Klee K."/>
            <person name="Lai H."/>
            <person name="Lang C."/>
            <person name="Lin S."/>
            <person name="Macmil S.L."/>
            <person name="Magdelenat G."/>
            <person name="Matthews L."/>
            <person name="McCorrison J."/>
            <person name="Monaghan E.L."/>
            <person name="Mun J.H."/>
            <person name="Najar F.Z."/>
            <person name="Nicholson C."/>
            <person name="Noirot C."/>
            <person name="O'Bleness M."/>
            <person name="Paule C.R."/>
            <person name="Poulain J."/>
            <person name="Prion F."/>
            <person name="Qin B."/>
            <person name="Qu C."/>
            <person name="Retzel E.F."/>
            <person name="Riddle C."/>
            <person name="Sallet E."/>
            <person name="Samain S."/>
            <person name="Samson N."/>
            <person name="Sanders I."/>
            <person name="Saurat O."/>
            <person name="Scarpelli C."/>
            <person name="Schiex T."/>
            <person name="Segurens B."/>
            <person name="Severin A.J."/>
            <person name="Sherrier D.J."/>
            <person name="Shi R."/>
            <person name="Sims S."/>
            <person name="Singer S.R."/>
            <person name="Sinharoy S."/>
            <person name="Sterck L."/>
            <person name="Viollet A."/>
            <person name="Wang B.B."/>
            <person name="Wang K."/>
            <person name="Wang M."/>
            <person name="Wang X."/>
            <person name="Warfsmann J."/>
            <person name="Weissenbach J."/>
            <person name="White D.D."/>
            <person name="White J.D."/>
            <person name="Wiley G.B."/>
            <person name="Wincker P."/>
            <person name="Xing Y."/>
            <person name="Yang L."/>
            <person name="Yao Z."/>
            <person name="Ying F."/>
            <person name="Zhai J."/>
            <person name="Zhou L."/>
            <person name="Zuber A."/>
            <person name="Denarie J."/>
            <person name="Dixon R.A."/>
            <person name="May G.D."/>
            <person name="Schwartz D.C."/>
            <person name="Rogers J."/>
            <person name="Quetier F."/>
            <person name="Town C.D."/>
            <person name="Roe B.A."/>
        </authorList>
    </citation>
    <scope>NUCLEOTIDE SEQUENCE [LARGE SCALE GENOMIC DNA]</scope>
    <source>
        <strain evidence="1">A17</strain>
        <strain evidence="2 3">cv. Jemalong A17</strain>
    </source>
</reference>
<organism evidence="1 3">
    <name type="scientific">Medicago truncatula</name>
    <name type="common">Barrel medic</name>
    <name type="synonym">Medicago tribuloides</name>
    <dbReference type="NCBI Taxonomy" id="3880"/>
    <lineage>
        <taxon>Eukaryota</taxon>
        <taxon>Viridiplantae</taxon>
        <taxon>Streptophyta</taxon>
        <taxon>Embryophyta</taxon>
        <taxon>Tracheophyta</taxon>
        <taxon>Spermatophyta</taxon>
        <taxon>Magnoliopsida</taxon>
        <taxon>eudicotyledons</taxon>
        <taxon>Gunneridae</taxon>
        <taxon>Pentapetalae</taxon>
        <taxon>rosids</taxon>
        <taxon>fabids</taxon>
        <taxon>Fabales</taxon>
        <taxon>Fabaceae</taxon>
        <taxon>Papilionoideae</taxon>
        <taxon>50 kb inversion clade</taxon>
        <taxon>NPAAA clade</taxon>
        <taxon>Hologalegina</taxon>
        <taxon>IRL clade</taxon>
        <taxon>Trifolieae</taxon>
        <taxon>Medicago</taxon>
    </lineage>
</organism>
<reference evidence="2" key="3">
    <citation type="submission" date="2015-04" db="UniProtKB">
        <authorList>
            <consortium name="EnsemblPlants"/>
        </authorList>
    </citation>
    <scope>IDENTIFICATION</scope>
    <source>
        <strain evidence="2">cv. Jemalong A17</strain>
    </source>
</reference>
<protein>
    <submittedName>
        <fullName evidence="1 2">Uncharacterized protein</fullName>
    </submittedName>
</protein>